<evidence type="ECO:0000256" key="2">
    <source>
        <dbReference type="SAM" id="Phobius"/>
    </source>
</evidence>
<name>A0A3T0S2G4_9ACTN</name>
<evidence type="ECO:0000313" key="4">
    <source>
        <dbReference type="Proteomes" id="UP000285875"/>
    </source>
</evidence>
<evidence type="ECO:0000256" key="1">
    <source>
        <dbReference type="SAM" id="MobiDB-lite"/>
    </source>
</evidence>
<dbReference type="EMBL" id="CP025570">
    <property type="protein sequence ID" value="AZZ40560.1"/>
    <property type="molecule type" value="Genomic_DNA"/>
</dbReference>
<protein>
    <recommendedName>
        <fullName evidence="5">DUF4245 domain-containing protein</fullName>
    </recommendedName>
</protein>
<accession>A0A3T0S2G4</accession>
<evidence type="ECO:0008006" key="5">
    <source>
        <dbReference type="Google" id="ProtNLM"/>
    </source>
</evidence>
<sequence>MTDHENEPLPDEERPRRGADPAEDSPGTDPSSGPSAGQAARRGPSRAADDPHQDDRAPSHKVMAVGTIVVLVIALVVGFAAYAINSIQPSTPSASPVASSTWKLELPVQIGDYTRDPNAAASPSTQAGSTVISATYSKGGKDSAVILMSRPQADLKKFMSEAGMTSVTQQELSDRSGTALCGVDADHNDTGCVVLQESTAVLAMGLQDQSRQDLADLAQQIGIQAAGSK</sequence>
<feature type="compositionally biased region" description="Basic and acidic residues" evidence="1">
    <location>
        <begin position="47"/>
        <end position="58"/>
    </location>
</feature>
<feature type="compositionally biased region" description="Basic and acidic residues" evidence="1">
    <location>
        <begin position="1"/>
        <end position="20"/>
    </location>
</feature>
<dbReference type="Proteomes" id="UP000285875">
    <property type="component" value="Chromosome"/>
</dbReference>
<feature type="compositionally biased region" description="Low complexity" evidence="1">
    <location>
        <begin position="24"/>
        <end position="35"/>
    </location>
</feature>
<feature type="transmembrane region" description="Helical" evidence="2">
    <location>
        <begin position="62"/>
        <end position="84"/>
    </location>
</feature>
<dbReference type="KEGG" id="aji:C0Z10_13360"/>
<dbReference type="RefSeq" id="WP_097799705.1">
    <property type="nucleotide sequence ID" value="NZ_CP025570.1"/>
</dbReference>
<organism evidence="3 4">
    <name type="scientific">Acidipropionibacterium jensenii</name>
    <dbReference type="NCBI Taxonomy" id="1749"/>
    <lineage>
        <taxon>Bacteria</taxon>
        <taxon>Bacillati</taxon>
        <taxon>Actinomycetota</taxon>
        <taxon>Actinomycetes</taxon>
        <taxon>Propionibacteriales</taxon>
        <taxon>Propionibacteriaceae</taxon>
        <taxon>Acidipropionibacterium</taxon>
    </lineage>
</organism>
<evidence type="ECO:0000313" key="3">
    <source>
        <dbReference type="EMBL" id="AZZ40560.1"/>
    </source>
</evidence>
<keyword evidence="2" id="KW-1133">Transmembrane helix</keyword>
<keyword evidence="2" id="KW-0812">Transmembrane</keyword>
<reference evidence="4" key="1">
    <citation type="submission" date="2017-12" db="EMBL/GenBank/DDBJ databases">
        <title>Whole genome sequencing of Acidipropionibacterium jensenii strains JS279 and JS280.</title>
        <authorList>
            <person name="Deptula P."/>
            <person name="Laine P."/>
            <person name="Smolander O.-P."/>
            <person name="Paulin L."/>
            <person name="Auvinen P."/>
            <person name="Varmanen P."/>
        </authorList>
    </citation>
    <scope>NUCLEOTIDE SEQUENCE [LARGE SCALE GENOMIC DNA]</scope>
    <source>
        <strain evidence="4">JS280</strain>
    </source>
</reference>
<feature type="region of interest" description="Disordered" evidence="1">
    <location>
        <begin position="1"/>
        <end position="59"/>
    </location>
</feature>
<proteinExistence type="predicted"/>
<keyword evidence="2" id="KW-0472">Membrane</keyword>
<gene>
    <name evidence="3" type="ORF">C0Z10_13360</name>
</gene>
<dbReference type="AlphaFoldDB" id="A0A3T0S2G4"/>